<organism evidence="9">
    <name type="scientific">Torulaspora microellipsoides</name>
    <dbReference type="NCBI Taxonomy" id="1136883"/>
    <lineage>
        <taxon>Eukaryota</taxon>
        <taxon>Fungi</taxon>
        <taxon>Dikarya</taxon>
        <taxon>Ascomycota</taxon>
        <taxon>Saccharomycotina</taxon>
        <taxon>Saccharomycetes</taxon>
        <taxon>Saccharomycetales</taxon>
        <taxon>Saccharomycetaceae</taxon>
        <taxon>Torulaspora</taxon>
    </lineage>
</organism>
<reference evidence="9" key="1">
    <citation type="journal article" date="2015" name="Mol. Biol. Evol.">
        <title>Evolutionary Advantage Conferred by an Eukaryote-to-Eukaryote Gene Transfer Event in Wine Yeasts.</title>
        <authorList>
            <person name="Marsit S."/>
            <person name="Mena A."/>
            <person name="Bigey F."/>
            <person name="Sauvage F.X."/>
            <person name="Couloux A."/>
            <person name="Guy J."/>
            <person name="Legras J.L."/>
            <person name="Barrio E."/>
            <person name="Dequin S."/>
            <person name="Galeote V."/>
        </authorList>
    </citation>
    <scope>NUCLEOTIDE SEQUENCE</scope>
    <source>
        <strain evidence="9">Type strain: CLIB 830</strain>
    </source>
</reference>
<feature type="domain" description="Amino acid transporter transmembrane" evidence="8">
    <location>
        <begin position="134"/>
        <end position="500"/>
    </location>
</feature>
<dbReference type="PANTHER" id="PTHR22950">
    <property type="entry name" value="AMINO ACID TRANSPORTER"/>
    <property type="match status" value="1"/>
</dbReference>
<evidence type="ECO:0000256" key="6">
    <source>
        <dbReference type="ARBA" id="ARBA00023136"/>
    </source>
</evidence>
<comment type="subcellular location">
    <subcellularLocation>
        <location evidence="1">Vacuole membrane</location>
        <topology evidence="1">Multi-pass membrane protein</topology>
    </subcellularLocation>
</comment>
<evidence type="ECO:0000256" key="3">
    <source>
        <dbReference type="ARBA" id="ARBA00022554"/>
    </source>
</evidence>
<keyword evidence="5 7" id="KW-1133">Transmembrane helix</keyword>
<dbReference type="PANTHER" id="PTHR22950:SF461">
    <property type="entry name" value="AMINO ACID TRANSPORTER TRANSMEMBRANE DOMAIN-CONTAINING PROTEIN"/>
    <property type="match status" value="1"/>
</dbReference>
<feature type="transmembrane region" description="Helical" evidence="7">
    <location>
        <begin position="470"/>
        <end position="495"/>
    </location>
</feature>
<keyword evidence="4 7" id="KW-0812">Transmembrane</keyword>
<feature type="transmembrane region" description="Helical" evidence="7">
    <location>
        <begin position="399"/>
        <end position="424"/>
    </location>
</feature>
<dbReference type="Pfam" id="PF01490">
    <property type="entry name" value="Aa_trans"/>
    <property type="match status" value="1"/>
</dbReference>
<dbReference type="GO" id="GO:0015179">
    <property type="term" value="F:L-amino acid transmembrane transporter activity"/>
    <property type="evidence" value="ECO:0007669"/>
    <property type="project" value="TreeGrafter"/>
</dbReference>
<feature type="transmembrane region" description="Helical" evidence="7">
    <location>
        <begin position="148"/>
        <end position="171"/>
    </location>
</feature>
<dbReference type="GO" id="GO:0005774">
    <property type="term" value="C:vacuolar membrane"/>
    <property type="evidence" value="ECO:0007669"/>
    <property type="project" value="UniProtKB-SubCell"/>
</dbReference>
<sequence length="584" mass="64476">MSKLIPIASPALSMMTSRAYDEVKNENVEKGEQGSVDEKGEYVDVLGREIISSETEKHGNLPLQAYVHYAGIQREFERERDEDGLYAVQREQMYTDPHSNVSPSKLDSQRMLRIAKAYSVFFLITTDILGPSNAPYAVAQMGWVPGVILYVIFGVAAAFGGWLLNFCFCKVDSNNYPIRTFSDLAARVVAPWFRYPFGLLQFIQMILNCGLLLLSTAQSVSQMLVVNRGGDHFCFTVDILVWGLLCMIMGQIRSLGRFAHIANSAVWMNIAICIITMVGVALGGPYYGIFEQYGQGAPYFQPSSYIPLPIKQYAIVPGNISDKIAGMNNMVFAWGGATIFCEVMAEMRRPMDFWKGMLCAQSLILVVYLFYGLFVYAYNGQFSYVTANMAIGSIGLQNAGNVLTIITGIIAMVLYGNIGIKVIYQGFLVTDFNFPSLTSRKGTFAWAGFVVVYWAIAYILGTAIPSISALVAIVGAFCILNFSYTFPFLFGFCLLCRQDAALADNFDAKTLTVEKADSYRSWSRWKRALGYGGTYRILIKVSLFLLFLASLATCGLCSYSAISGAIAVYQTNPAQPFTCTSPVA</sequence>
<evidence type="ECO:0000256" key="5">
    <source>
        <dbReference type="ARBA" id="ARBA00022989"/>
    </source>
</evidence>
<feature type="transmembrane region" description="Helical" evidence="7">
    <location>
        <begin position="233"/>
        <end position="252"/>
    </location>
</feature>
<accession>A0A0C7KNI9</accession>
<feature type="transmembrane region" description="Helical" evidence="7">
    <location>
        <begin position="444"/>
        <end position="464"/>
    </location>
</feature>
<feature type="transmembrane region" description="Helical" evidence="7">
    <location>
        <begin position="543"/>
        <end position="569"/>
    </location>
</feature>
<dbReference type="InterPro" id="IPR013057">
    <property type="entry name" value="AA_transpt_TM"/>
</dbReference>
<evidence type="ECO:0000256" key="2">
    <source>
        <dbReference type="ARBA" id="ARBA00008066"/>
    </source>
</evidence>
<feature type="transmembrane region" description="Helical" evidence="7">
    <location>
        <begin position="192"/>
        <end position="213"/>
    </location>
</feature>
<keyword evidence="3" id="KW-0926">Vacuole</keyword>
<evidence type="ECO:0000256" key="4">
    <source>
        <dbReference type="ARBA" id="ARBA00022692"/>
    </source>
</evidence>
<protein>
    <submittedName>
        <fullName evidence="9">Putative amino acid transporter</fullName>
    </submittedName>
</protein>
<feature type="transmembrane region" description="Helical" evidence="7">
    <location>
        <begin position="264"/>
        <end position="289"/>
    </location>
</feature>
<feature type="transmembrane region" description="Helical" evidence="7">
    <location>
        <begin position="357"/>
        <end position="379"/>
    </location>
</feature>
<evidence type="ECO:0000256" key="7">
    <source>
        <dbReference type="SAM" id="Phobius"/>
    </source>
</evidence>
<feature type="transmembrane region" description="Helical" evidence="7">
    <location>
        <begin position="327"/>
        <end position="345"/>
    </location>
</feature>
<proteinExistence type="inferred from homology"/>
<dbReference type="EMBL" id="LN811465">
    <property type="protein sequence ID" value="CEP25277.1"/>
    <property type="molecule type" value="Genomic_DNA"/>
</dbReference>
<feature type="transmembrane region" description="Helical" evidence="7">
    <location>
        <begin position="117"/>
        <end position="136"/>
    </location>
</feature>
<dbReference type="AlphaFoldDB" id="A0A0C7KNI9"/>
<evidence type="ECO:0000256" key="1">
    <source>
        <dbReference type="ARBA" id="ARBA00004128"/>
    </source>
</evidence>
<gene>
    <name evidence="9" type="primary">FOT2</name>
</gene>
<evidence type="ECO:0000259" key="8">
    <source>
        <dbReference type="Pfam" id="PF01490"/>
    </source>
</evidence>
<evidence type="ECO:0000313" key="9">
    <source>
        <dbReference type="EMBL" id="CEP25277.1"/>
    </source>
</evidence>
<keyword evidence="6 7" id="KW-0472">Membrane</keyword>
<name>A0A0C7KNI9_9SACH</name>
<comment type="similarity">
    <text evidence="2">Belongs to the amino acid/polyamine transporter 2 family.</text>
</comment>